<dbReference type="PIRSF" id="PIRSF000437">
    <property type="entry name" value="GPAT_DHAPAT"/>
    <property type="match status" value="1"/>
</dbReference>
<evidence type="ECO:0000256" key="8">
    <source>
        <dbReference type="ARBA" id="ARBA00022679"/>
    </source>
</evidence>
<dbReference type="NCBIfam" id="NF003441">
    <property type="entry name" value="PRK04974.1"/>
    <property type="match status" value="1"/>
</dbReference>
<comment type="pathway">
    <text evidence="3">Lipid metabolism.</text>
</comment>
<dbReference type="OrthoDB" id="335193at2"/>
<protein>
    <recommendedName>
        <fullName evidence="6 14">Glycerol-3-phosphate acyltransferase</fullName>
        <shortName evidence="14">GPAT</shortName>
        <ecNumber evidence="5 14">2.3.1.15</ecNumber>
    </recommendedName>
</protein>
<dbReference type="HAMAP" id="MF_00393">
    <property type="entry name" value="Glyc3P_acyltrans"/>
    <property type="match status" value="1"/>
</dbReference>
<feature type="domain" description="Phospholipid/glycerol acyltransferase" evidence="15">
    <location>
        <begin position="306"/>
        <end position="433"/>
    </location>
</feature>
<evidence type="ECO:0000256" key="7">
    <source>
        <dbReference type="ARBA" id="ARBA00022475"/>
    </source>
</evidence>
<dbReference type="InterPro" id="IPR022284">
    <property type="entry name" value="GPAT/DHAPAT"/>
</dbReference>
<comment type="subcellular location">
    <subcellularLocation>
        <location evidence="1 14">Cell membrane</location>
        <topology evidence="1 14">Peripheral membrane protein</topology>
        <orientation evidence="1 14">Cytoplasmic side</orientation>
    </subcellularLocation>
</comment>
<feature type="short sequence motif" description="HXXXXD motif" evidence="14">
    <location>
        <begin position="311"/>
        <end position="316"/>
    </location>
</feature>
<comment type="domain">
    <text evidence="14">The HXXXXD motif is essential for acyltransferase activity and may constitute the binding site for the phosphate moiety of the glycerol-3-phosphate.</text>
</comment>
<evidence type="ECO:0000256" key="14">
    <source>
        <dbReference type="HAMAP-Rule" id="MF_00393"/>
    </source>
</evidence>
<evidence type="ECO:0000256" key="13">
    <source>
        <dbReference type="ARBA" id="ARBA00048427"/>
    </source>
</evidence>
<evidence type="ECO:0000256" key="6">
    <source>
        <dbReference type="ARBA" id="ARBA00013432"/>
    </source>
</evidence>
<keyword evidence="12 14" id="KW-0012">Acyltransferase</keyword>
<organism evidence="16 17">
    <name type="scientific">Fluviicoccus keumensis</name>
    <dbReference type="NCBI Taxonomy" id="1435465"/>
    <lineage>
        <taxon>Bacteria</taxon>
        <taxon>Pseudomonadati</taxon>
        <taxon>Pseudomonadota</taxon>
        <taxon>Gammaproteobacteria</taxon>
        <taxon>Moraxellales</taxon>
        <taxon>Moraxellaceae</taxon>
        <taxon>Fluviicoccus</taxon>
    </lineage>
</organism>
<dbReference type="InterPro" id="IPR002123">
    <property type="entry name" value="Plipid/glycerol_acylTrfase"/>
</dbReference>
<keyword evidence="7 14" id="KW-1003">Cell membrane</keyword>
<evidence type="ECO:0000313" key="17">
    <source>
        <dbReference type="Proteomes" id="UP000292423"/>
    </source>
</evidence>
<dbReference type="SUPFAM" id="SSF69593">
    <property type="entry name" value="Glycerol-3-phosphate (1)-acyltransferase"/>
    <property type="match status" value="1"/>
</dbReference>
<dbReference type="PANTHER" id="PTHR12563:SF17">
    <property type="entry name" value="DIHYDROXYACETONE PHOSPHATE ACYLTRANSFERASE"/>
    <property type="match status" value="1"/>
</dbReference>
<evidence type="ECO:0000313" key="16">
    <source>
        <dbReference type="EMBL" id="RZU37150.1"/>
    </source>
</evidence>
<name>A0A4Q7YIT8_9GAMM</name>
<dbReference type="Pfam" id="PF01553">
    <property type="entry name" value="Acyltransferase"/>
    <property type="match status" value="1"/>
</dbReference>
<dbReference type="Proteomes" id="UP000292423">
    <property type="component" value="Unassembled WGS sequence"/>
</dbReference>
<dbReference type="GO" id="GO:0004366">
    <property type="term" value="F:glycerol-3-phosphate O-acyltransferase activity"/>
    <property type="evidence" value="ECO:0007669"/>
    <property type="project" value="UniProtKB-UniRule"/>
</dbReference>
<keyword evidence="9 14" id="KW-0472">Membrane</keyword>
<comment type="catalytic activity">
    <reaction evidence="13 14">
        <text>sn-glycerol 3-phosphate + an acyl-CoA = a 1-acyl-sn-glycero-3-phosphate + CoA</text>
        <dbReference type="Rhea" id="RHEA:15325"/>
        <dbReference type="ChEBI" id="CHEBI:57287"/>
        <dbReference type="ChEBI" id="CHEBI:57597"/>
        <dbReference type="ChEBI" id="CHEBI:57970"/>
        <dbReference type="ChEBI" id="CHEBI:58342"/>
        <dbReference type="EC" id="2.3.1.15"/>
    </reaction>
</comment>
<dbReference type="GO" id="GO:0016024">
    <property type="term" value="P:CDP-diacylglycerol biosynthetic process"/>
    <property type="evidence" value="ECO:0007669"/>
    <property type="project" value="UniProtKB-UniRule"/>
</dbReference>
<sequence length="841" mass="95283">MANWFGLDRLFVAASRKALNSWVSPDVHTENLADLKLDPNKPVCYVLQSPSLSNALLVDRETQQLGLPRALKPMDTHLFREDQSFFYLTQEASSQSAAKNRFEYADRFVRLVEAVRQNPELDVQLVPVTILWGRSPDKEESLFKILFSDSWSSPGAIKQLATVVLNGKSTLVKFGSPLLVRSLMADDMSESLALRKIARVLRVHFRRQREMAIGPDLSHRRTLMNSILQSGAVRTAIHEESVEKQLPPEAIEEKAREYVNEIAADYAYPVIRSLSLLLNWLWTRLYDGVEVHHFEEVTKMASDYEIIYTPCHRSHIDYLLLSYVIHDRGLMPPHIAAGANLNIPVVGPILRRGGAFFLRRSFKGNNLYAAVFTEYLHLITTKGFPIEYFIEGGRSRTGRLLPPKGGMLAMTVKSYMRDSTRPIAFIPTYIGYERLMEGSTYIGELRGKAKQQESLASVVMAARKIEKIFGKVHLSFGEPILLDDILEQENPGWKKQQWDVEAKLPWVNRSVSKLANQINTNINSTAVINPITLLSLVLLSTPNHAIDEDVLVRQLELYQQLALRLPYSNKIEVTHMAPVNIVSYGVQLKAIQRVKHPLGDLVCVADNQAVFLTYFRNNILHLYIIPSLVACLVQQNGEIQREQLVRVISSLYPYLQSELFLGFDASEIESLVNRHVDTLTEFGLMTSENGTVNSPHPNTEAFAQLVVLGEAVKESMERYYMTITLLTQRGSGKVKQKQLEDLCSLLAQRLSVLYEFNSPEFFDKGIFRNFIETLKKVGFLRVDEEELLHFDERLINMAHQAHLVLRPEALNTILHITSVSDEEIASAMAQLEAKGKKKGQG</sequence>
<evidence type="ECO:0000256" key="1">
    <source>
        <dbReference type="ARBA" id="ARBA00004413"/>
    </source>
</evidence>
<evidence type="ECO:0000256" key="12">
    <source>
        <dbReference type="ARBA" id="ARBA00023315"/>
    </source>
</evidence>
<keyword evidence="11 14" id="KW-1208">Phospholipid metabolism</keyword>
<dbReference type="AlphaFoldDB" id="A0A4Q7YIT8"/>
<dbReference type="UniPathway" id="UPA00557">
    <property type="reaction ID" value="UER00612"/>
</dbReference>
<dbReference type="InterPro" id="IPR045520">
    <property type="entry name" value="GPAT/DHAPAT_C"/>
</dbReference>
<accession>A0A4Q7YIT8</accession>
<evidence type="ECO:0000259" key="15">
    <source>
        <dbReference type="SMART" id="SM00563"/>
    </source>
</evidence>
<dbReference type="SMART" id="SM00563">
    <property type="entry name" value="PlsC"/>
    <property type="match status" value="1"/>
</dbReference>
<dbReference type="GO" id="GO:0005886">
    <property type="term" value="C:plasma membrane"/>
    <property type="evidence" value="ECO:0007669"/>
    <property type="project" value="UniProtKB-SubCell"/>
</dbReference>
<dbReference type="Pfam" id="PF19277">
    <property type="entry name" value="GPAT_C"/>
    <property type="match status" value="1"/>
</dbReference>
<dbReference type="InterPro" id="IPR041728">
    <property type="entry name" value="GPAT/DHAPAT_LPLAT"/>
</dbReference>
<comment type="caution">
    <text evidence="16">The sequence shown here is derived from an EMBL/GenBank/DDBJ whole genome shotgun (WGS) entry which is preliminary data.</text>
</comment>
<dbReference type="EC" id="2.3.1.15" evidence="5 14"/>
<gene>
    <name evidence="14" type="primary">plsB</name>
    <name evidence="16" type="ORF">EV700_3019</name>
</gene>
<comment type="pathway">
    <text evidence="2 14">Phospholipid metabolism; CDP-diacylglycerol biosynthesis; CDP-diacylglycerol from sn-glycerol 3-phosphate: step 1/3.</text>
</comment>
<dbReference type="RefSeq" id="WP_130415293.1">
    <property type="nucleotide sequence ID" value="NZ_SHKX01000015.1"/>
</dbReference>
<evidence type="ECO:0000256" key="3">
    <source>
        <dbReference type="ARBA" id="ARBA00005189"/>
    </source>
</evidence>
<dbReference type="PIRSF" id="PIRSF500064">
    <property type="entry name" value="GPAT"/>
    <property type="match status" value="1"/>
</dbReference>
<comment type="similarity">
    <text evidence="4 14">Belongs to the GPAT/DAPAT family.</text>
</comment>
<evidence type="ECO:0000256" key="4">
    <source>
        <dbReference type="ARBA" id="ARBA00007937"/>
    </source>
</evidence>
<keyword evidence="14" id="KW-0444">Lipid biosynthesis</keyword>
<evidence type="ECO:0000256" key="9">
    <source>
        <dbReference type="ARBA" id="ARBA00023136"/>
    </source>
</evidence>
<proteinExistence type="inferred from homology"/>
<keyword evidence="14" id="KW-0443">Lipid metabolism</keyword>
<evidence type="ECO:0000256" key="10">
    <source>
        <dbReference type="ARBA" id="ARBA00023209"/>
    </source>
</evidence>
<evidence type="ECO:0000256" key="11">
    <source>
        <dbReference type="ARBA" id="ARBA00023264"/>
    </source>
</evidence>
<dbReference type="GO" id="GO:0006631">
    <property type="term" value="P:fatty acid metabolic process"/>
    <property type="evidence" value="ECO:0007669"/>
    <property type="project" value="TreeGrafter"/>
</dbReference>
<dbReference type="CDD" id="cd07993">
    <property type="entry name" value="LPLAT_DHAPAT-like"/>
    <property type="match status" value="1"/>
</dbReference>
<keyword evidence="8 14" id="KW-0808">Transferase</keyword>
<keyword evidence="10 14" id="KW-0594">Phospholipid biosynthesis</keyword>
<dbReference type="EMBL" id="SHKX01000015">
    <property type="protein sequence ID" value="RZU37150.1"/>
    <property type="molecule type" value="Genomic_DNA"/>
</dbReference>
<dbReference type="NCBIfam" id="TIGR03703">
    <property type="entry name" value="plsB"/>
    <property type="match status" value="1"/>
</dbReference>
<dbReference type="PANTHER" id="PTHR12563">
    <property type="entry name" value="GLYCEROL-3-PHOSPHATE ACYLTRANSFERASE"/>
    <property type="match status" value="1"/>
</dbReference>
<keyword evidence="17" id="KW-1185">Reference proteome</keyword>
<dbReference type="InterPro" id="IPR028354">
    <property type="entry name" value="GPAT_PlsB"/>
</dbReference>
<evidence type="ECO:0000256" key="2">
    <source>
        <dbReference type="ARBA" id="ARBA00004765"/>
    </source>
</evidence>
<evidence type="ECO:0000256" key="5">
    <source>
        <dbReference type="ARBA" id="ARBA00013113"/>
    </source>
</evidence>
<reference evidence="16 17" key="1">
    <citation type="submission" date="2019-02" db="EMBL/GenBank/DDBJ databases">
        <title>Genomic Encyclopedia of Type Strains, Phase IV (KMG-IV): sequencing the most valuable type-strain genomes for metagenomic binning, comparative biology and taxonomic classification.</title>
        <authorList>
            <person name="Goeker M."/>
        </authorList>
    </citation>
    <scope>NUCLEOTIDE SEQUENCE [LARGE SCALE GENOMIC DNA]</scope>
    <source>
        <strain evidence="16 17">DSM 105135</strain>
    </source>
</reference>